<gene>
    <name evidence="1" type="ORF">RHGRI_006133</name>
</gene>
<dbReference type="Proteomes" id="UP000823749">
    <property type="component" value="Chromosome 2"/>
</dbReference>
<accession>A0AAV6LF39</accession>
<dbReference type="AlphaFoldDB" id="A0AAV6LF39"/>
<protein>
    <submittedName>
        <fullName evidence="1">Uncharacterized protein</fullName>
    </submittedName>
</protein>
<reference evidence="1" key="1">
    <citation type="submission" date="2020-08" db="EMBL/GenBank/DDBJ databases">
        <title>Plant Genome Project.</title>
        <authorList>
            <person name="Zhang R.-G."/>
        </authorList>
    </citation>
    <scope>NUCLEOTIDE SEQUENCE</scope>
    <source>
        <strain evidence="1">WSP0</strain>
        <tissue evidence="1">Leaf</tissue>
    </source>
</reference>
<proteinExistence type="predicted"/>
<evidence type="ECO:0000313" key="1">
    <source>
        <dbReference type="EMBL" id="KAG5563587.1"/>
    </source>
</evidence>
<name>A0AAV6LF39_9ERIC</name>
<keyword evidence="2" id="KW-1185">Reference proteome</keyword>
<comment type="caution">
    <text evidence="1">The sequence shown here is derived from an EMBL/GenBank/DDBJ whole genome shotgun (WGS) entry which is preliminary data.</text>
</comment>
<evidence type="ECO:0000313" key="2">
    <source>
        <dbReference type="Proteomes" id="UP000823749"/>
    </source>
</evidence>
<organism evidence="1 2">
    <name type="scientific">Rhododendron griersonianum</name>
    <dbReference type="NCBI Taxonomy" id="479676"/>
    <lineage>
        <taxon>Eukaryota</taxon>
        <taxon>Viridiplantae</taxon>
        <taxon>Streptophyta</taxon>
        <taxon>Embryophyta</taxon>
        <taxon>Tracheophyta</taxon>
        <taxon>Spermatophyta</taxon>
        <taxon>Magnoliopsida</taxon>
        <taxon>eudicotyledons</taxon>
        <taxon>Gunneridae</taxon>
        <taxon>Pentapetalae</taxon>
        <taxon>asterids</taxon>
        <taxon>Ericales</taxon>
        <taxon>Ericaceae</taxon>
        <taxon>Ericoideae</taxon>
        <taxon>Rhodoreae</taxon>
        <taxon>Rhododendron</taxon>
    </lineage>
</organism>
<sequence length="73" mass="7993">MAALGSPDELGMSLPCVNAKKMNIKNRVISKPLESQKSIISASAVLMEFRKQIASAFSPTFKGFQPFETVLFD</sequence>
<dbReference type="EMBL" id="JACTNZ010000002">
    <property type="protein sequence ID" value="KAG5563587.1"/>
    <property type="molecule type" value="Genomic_DNA"/>
</dbReference>